<comment type="subcellular location">
    <subcellularLocation>
        <location evidence="1 5">Cell outer membrane</location>
    </subcellularLocation>
</comment>
<feature type="chain" id="PRO_5031133353" evidence="6">
    <location>
        <begin position="40"/>
        <end position="896"/>
    </location>
</feature>
<evidence type="ECO:0000259" key="8">
    <source>
        <dbReference type="Pfam" id="PF07715"/>
    </source>
</evidence>
<evidence type="ECO:0000256" key="2">
    <source>
        <dbReference type="ARBA" id="ARBA00009810"/>
    </source>
</evidence>
<dbReference type="NCBIfam" id="TIGR01782">
    <property type="entry name" value="TonB-Xanth-Caul"/>
    <property type="match status" value="1"/>
</dbReference>
<organism evidence="9 10">
    <name type="scientific">Telluria aromaticivorans</name>
    <dbReference type="NCBI Taxonomy" id="2725995"/>
    <lineage>
        <taxon>Bacteria</taxon>
        <taxon>Pseudomonadati</taxon>
        <taxon>Pseudomonadota</taxon>
        <taxon>Betaproteobacteria</taxon>
        <taxon>Burkholderiales</taxon>
        <taxon>Oxalobacteraceae</taxon>
        <taxon>Telluria group</taxon>
        <taxon>Telluria</taxon>
    </lineage>
</organism>
<proteinExistence type="inferred from homology"/>
<evidence type="ECO:0000259" key="7">
    <source>
        <dbReference type="Pfam" id="PF00593"/>
    </source>
</evidence>
<evidence type="ECO:0000256" key="1">
    <source>
        <dbReference type="ARBA" id="ARBA00004442"/>
    </source>
</evidence>
<dbReference type="Pfam" id="PF00593">
    <property type="entry name" value="TonB_dep_Rec_b-barrel"/>
    <property type="match status" value="1"/>
</dbReference>
<evidence type="ECO:0000256" key="4">
    <source>
        <dbReference type="ARBA" id="ARBA00023237"/>
    </source>
</evidence>
<dbReference type="GO" id="GO:0009279">
    <property type="term" value="C:cell outer membrane"/>
    <property type="evidence" value="ECO:0007669"/>
    <property type="project" value="UniProtKB-SubCell"/>
</dbReference>
<accession>A0A7Y2JXQ8</accession>
<dbReference type="SUPFAM" id="SSF56935">
    <property type="entry name" value="Porins"/>
    <property type="match status" value="1"/>
</dbReference>
<protein>
    <submittedName>
        <fullName evidence="9">TonB-dependent receptor</fullName>
    </submittedName>
</protein>
<comment type="similarity">
    <text evidence="2 5">Belongs to the TonB-dependent receptor family.</text>
</comment>
<evidence type="ECO:0000256" key="6">
    <source>
        <dbReference type="SAM" id="SignalP"/>
    </source>
</evidence>
<feature type="domain" description="TonB-dependent receptor-like beta-barrel" evidence="7">
    <location>
        <begin position="404"/>
        <end position="863"/>
    </location>
</feature>
<dbReference type="PANTHER" id="PTHR40980">
    <property type="entry name" value="PLUG DOMAIN-CONTAINING PROTEIN"/>
    <property type="match status" value="1"/>
</dbReference>
<dbReference type="InterPro" id="IPR000531">
    <property type="entry name" value="Beta-barrel_TonB"/>
</dbReference>
<comment type="caution">
    <text evidence="9">The sequence shown here is derived from an EMBL/GenBank/DDBJ whole genome shotgun (WGS) entry which is preliminary data.</text>
</comment>
<dbReference type="InterPro" id="IPR012910">
    <property type="entry name" value="Plug_dom"/>
</dbReference>
<keyword evidence="9" id="KW-0675">Receptor</keyword>
<sequence length="896" mass="98868">MRHPGSGSRCIARNNPFILTLMAAALGSAGLLGSAPAAAQDAQVAAQEEQAKEPINSVVVTGVRRAAQSAQAIKKNSDEVVDSIVAEEAGKFPDKNVAEILGRVTGVQIRREFGEANSVIVRGLPGLTTLLNGREVYTSNGRNLYLADIPTTMLQRIDVYKTQGAEMVEGGTAGVIDVRTSRPFDFKGFTANLAGRVEHRDKSNTNDPQLSGMLSNRWKGAYGEVGVLAGLSYQKGNYHDEVTWNSPPERPVAGNSTVTGPFDLGHVNYQGERMRYAANWAVQWRPVREVELYAEGWSTRIDHDAERQFFVGHLGWNAQPWTATGDVDWGGGRYTNPVYTLIPGTNQIDTVTATKPAGNAHIFTLSSNQSPRDDSEGHQGAVGARWDVTRNLRLTTELARTTSRWKQDFPIMELLADPQTVTGRTYVNGGAWFDYPGTDMMSPSSYRLGAFIDNWSASNGQSTDWRVDANYDNGDTSLFREFSAGVRVAARKASYQHESMNFLPPNANLPAVGSVPGLLCPSMPLANDYGMNQWLVVCNNYQHANIDAVRKLYGRDGRTAPDPYSLFRNEEDTAAFYLKTKFGFELGGIPIQGTAGARMVRTELDVNGFSNVNGQPVAVNRQTSDNDVLPNLTLKALLTKDLIARFNAGKAIQRPNFGDFNPGVSLGATPNGQGIYEGGGGNPDLKPVVGKNYDAALEWYFAPTGSITATVFKHDFENYIIRRLGMETIDGLPYRMDRPRNVNEGQLKGIEVGYRQFYDFLPGWLGGFGLEANYTYMKGYLLEDGVKNPFVGMSKNAYNIVGLYERGPWSARLAYNYRSQFVDAYNYRALGFDMIVDPIKTADASLSYRISENVGVTLDVENITDRTYHDYHGIPSNPRDVRRYDRVVGLSLRWRM</sequence>
<dbReference type="EMBL" id="JABAIV010000002">
    <property type="protein sequence ID" value="NNG22965.1"/>
    <property type="molecule type" value="Genomic_DNA"/>
</dbReference>
<dbReference type="RefSeq" id="WP_171082966.1">
    <property type="nucleotide sequence ID" value="NZ_JABAIV010000002.1"/>
</dbReference>
<feature type="signal peptide" evidence="6">
    <location>
        <begin position="1"/>
        <end position="39"/>
    </location>
</feature>
<dbReference type="Gene3D" id="2.40.170.20">
    <property type="entry name" value="TonB-dependent receptor, beta-barrel domain"/>
    <property type="match status" value="1"/>
</dbReference>
<dbReference type="AlphaFoldDB" id="A0A7Y2JXQ8"/>
<evidence type="ECO:0000256" key="5">
    <source>
        <dbReference type="RuleBase" id="RU003357"/>
    </source>
</evidence>
<dbReference type="Gene3D" id="2.170.130.10">
    <property type="entry name" value="TonB-dependent receptor, plug domain"/>
    <property type="match status" value="1"/>
</dbReference>
<keyword evidence="5" id="KW-0798">TonB box</keyword>
<keyword evidence="4" id="KW-0998">Cell outer membrane</keyword>
<dbReference type="Proteomes" id="UP000533905">
    <property type="component" value="Unassembled WGS sequence"/>
</dbReference>
<reference evidence="9 10" key="1">
    <citation type="submission" date="2020-04" db="EMBL/GenBank/DDBJ databases">
        <title>Massilia sp. nov., a cold adapted bacteria isolated from Arctic soil.</title>
        <authorList>
            <person name="Son J."/>
            <person name="Ka J.-O."/>
        </authorList>
    </citation>
    <scope>NUCLEOTIDE SEQUENCE [LARGE SCALE GENOMIC DNA]</scope>
    <source>
        <strain evidence="9 10">ML15P13</strain>
    </source>
</reference>
<keyword evidence="3 5" id="KW-0472">Membrane</keyword>
<feature type="domain" description="TonB-dependent receptor plug" evidence="8">
    <location>
        <begin position="75"/>
        <end position="175"/>
    </location>
</feature>
<gene>
    <name evidence="9" type="ORF">HGB41_08115</name>
</gene>
<evidence type="ECO:0000313" key="10">
    <source>
        <dbReference type="Proteomes" id="UP000533905"/>
    </source>
</evidence>
<dbReference type="Pfam" id="PF07715">
    <property type="entry name" value="Plug"/>
    <property type="match status" value="1"/>
</dbReference>
<dbReference type="InterPro" id="IPR010104">
    <property type="entry name" value="TonB_rcpt_bac"/>
</dbReference>
<dbReference type="InterPro" id="IPR037066">
    <property type="entry name" value="Plug_dom_sf"/>
</dbReference>
<keyword evidence="6" id="KW-0732">Signal</keyword>
<dbReference type="InterPro" id="IPR036942">
    <property type="entry name" value="Beta-barrel_TonB_sf"/>
</dbReference>
<dbReference type="PANTHER" id="PTHR40980:SF4">
    <property type="entry name" value="TONB-DEPENDENT RECEPTOR-LIKE BETA-BARREL DOMAIN-CONTAINING PROTEIN"/>
    <property type="match status" value="1"/>
</dbReference>
<evidence type="ECO:0000313" key="9">
    <source>
        <dbReference type="EMBL" id="NNG22965.1"/>
    </source>
</evidence>
<name>A0A7Y2JXQ8_9BURK</name>
<keyword evidence="10" id="KW-1185">Reference proteome</keyword>
<evidence type="ECO:0000256" key="3">
    <source>
        <dbReference type="ARBA" id="ARBA00023136"/>
    </source>
</evidence>